<protein>
    <submittedName>
        <fullName evidence="1">Uncharacterized protein</fullName>
    </submittedName>
</protein>
<accession>A0ABQ8CJ85</accession>
<organism evidence="1 2">
    <name type="scientific">Brassica napus</name>
    <name type="common">Rape</name>
    <dbReference type="NCBI Taxonomy" id="3708"/>
    <lineage>
        <taxon>Eukaryota</taxon>
        <taxon>Viridiplantae</taxon>
        <taxon>Streptophyta</taxon>
        <taxon>Embryophyta</taxon>
        <taxon>Tracheophyta</taxon>
        <taxon>Spermatophyta</taxon>
        <taxon>Magnoliopsida</taxon>
        <taxon>eudicotyledons</taxon>
        <taxon>Gunneridae</taxon>
        <taxon>Pentapetalae</taxon>
        <taxon>rosids</taxon>
        <taxon>malvids</taxon>
        <taxon>Brassicales</taxon>
        <taxon>Brassicaceae</taxon>
        <taxon>Brassiceae</taxon>
        <taxon>Brassica</taxon>
    </lineage>
</organism>
<evidence type="ECO:0000313" key="1">
    <source>
        <dbReference type="EMBL" id="KAH0917158.1"/>
    </source>
</evidence>
<feature type="non-terminal residue" evidence="1">
    <location>
        <position position="1"/>
    </location>
</feature>
<name>A0ABQ8CJ85_BRANA</name>
<dbReference type="Proteomes" id="UP000824890">
    <property type="component" value="Unassembled WGS sequence"/>
</dbReference>
<keyword evidence="2" id="KW-1185">Reference proteome</keyword>
<sequence length="221" mass="24224">GEVEEEKLCAGSFPATHRPWLGSSGVASSLDGRPVFGYGVHAFFSGIGLPTQVFPVTVSSVRISVSGVASILGERPAFASGALTFFSGVGRPALVSVSRSSLVVMAVLSNLPDYGLDLRFCGFIGPIDSLSFHLLRDRLMSIVFIETSSERLEFSEDRSGWMVLLRQGSVRRSFFQPLQFRRRMTALHRLDACPLVAGQPNTWWTRWAFFFIGLSLWALGS</sequence>
<evidence type="ECO:0000313" key="2">
    <source>
        <dbReference type="Proteomes" id="UP000824890"/>
    </source>
</evidence>
<reference evidence="1 2" key="1">
    <citation type="submission" date="2021-05" db="EMBL/GenBank/DDBJ databases">
        <title>Genome Assembly of Synthetic Allotetraploid Brassica napus Reveals Homoeologous Exchanges between Subgenomes.</title>
        <authorList>
            <person name="Davis J.T."/>
        </authorList>
    </citation>
    <scope>NUCLEOTIDE SEQUENCE [LARGE SCALE GENOMIC DNA]</scope>
    <source>
        <strain evidence="2">cv. Da-Ae</strain>
        <tissue evidence="1">Seedling</tissue>
    </source>
</reference>
<proteinExistence type="predicted"/>
<comment type="caution">
    <text evidence="1">The sequence shown here is derived from an EMBL/GenBank/DDBJ whole genome shotgun (WGS) entry which is preliminary data.</text>
</comment>
<dbReference type="EMBL" id="JAGKQM010000007">
    <property type="protein sequence ID" value="KAH0917158.1"/>
    <property type="molecule type" value="Genomic_DNA"/>
</dbReference>
<gene>
    <name evidence="1" type="ORF">HID58_024818</name>
</gene>